<accession>A0A5C5V0D0</accession>
<dbReference type="AlphaFoldDB" id="A0A5C5V0D0"/>
<evidence type="ECO:0000313" key="1">
    <source>
        <dbReference type="EMBL" id="TWT31831.1"/>
    </source>
</evidence>
<reference evidence="1 2" key="1">
    <citation type="submission" date="2019-02" db="EMBL/GenBank/DDBJ databases">
        <title>Deep-cultivation of Planctomycetes and their phenomic and genomic characterization uncovers novel biology.</title>
        <authorList>
            <person name="Wiegand S."/>
            <person name="Jogler M."/>
            <person name="Boedeker C."/>
            <person name="Pinto D."/>
            <person name="Vollmers J."/>
            <person name="Rivas-Marin E."/>
            <person name="Kohn T."/>
            <person name="Peeters S.H."/>
            <person name="Heuer A."/>
            <person name="Rast P."/>
            <person name="Oberbeckmann S."/>
            <person name="Bunk B."/>
            <person name="Jeske O."/>
            <person name="Meyerdierks A."/>
            <person name="Storesund J.E."/>
            <person name="Kallscheuer N."/>
            <person name="Luecker S."/>
            <person name="Lage O.M."/>
            <person name="Pohl T."/>
            <person name="Merkel B.J."/>
            <person name="Hornburger P."/>
            <person name="Mueller R.-W."/>
            <person name="Bruemmer F."/>
            <person name="Labrenz M."/>
            <person name="Spormann A.M."/>
            <person name="Op Den Camp H."/>
            <person name="Overmann J."/>
            <person name="Amann R."/>
            <person name="Jetten M.S.M."/>
            <person name="Mascher T."/>
            <person name="Medema M.H."/>
            <person name="Devos D.P."/>
            <person name="Kaster A.-K."/>
            <person name="Ovreas L."/>
            <person name="Rohde M."/>
            <person name="Galperin M.Y."/>
            <person name="Jogler C."/>
        </authorList>
    </citation>
    <scope>NUCLEOTIDE SEQUENCE [LARGE SCALE GENOMIC DNA]</scope>
    <source>
        <strain evidence="1 2">Enr8</strain>
    </source>
</reference>
<dbReference type="Proteomes" id="UP000318878">
    <property type="component" value="Unassembled WGS sequence"/>
</dbReference>
<comment type="caution">
    <text evidence="1">The sequence shown here is derived from an EMBL/GenBank/DDBJ whole genome shotgun (WGS) entry which is preliminary data.</text>
</comment>
<evidence type="ECO:0000313" key="2">
    <source>
        <dbReference type="Proteomes" id="UP000318878"/>
    </source>
</evidence>
<dbReference type="EMBL" id="SJPF01000004">
    <property type="protein sequence ID" value="TWT31831.1"/>
    <property type="molecule type" value="Genomic_DNA"/>
</dbReference>
<sequence>MLRSVPRGVEKGAGILLICTSWSLFATKLPGTGGLGEKWKKLSHLWPNTLYSDFELVFIPCHGINIPVSYVSASTIAFLQQLAAHLLQFYAIAVKINRIWFV</sequence>
<keyword evidence="2" id="KW-1185">Reference proteome</keyword>
<protein>
    <submittedName>
        <fullName evidence="1">Uncharacterized protein</fullName>
    </submittedName>
</protein>
<name>A0A5C5V0D0_9BACT</name>
<gene>
    <name evidence="1" type="ORF">Enr8_37560</name>
</gene>
<proteinExistence type="predicted"/>
<organism evidence="1 2">
    <name type="scientific">Blastopirellula retiformator</name>
    <dbReference type="NCBI Taxonomy" id="2527970"/>
    <lineage>
        <taxon>Bacteria</taxon>
        <taxon>Pseudomonadati</taxon>
        <taxon>Planctomycetota</taxon>
        <taxon>Planctomycetia</taxon>
        <taxon>Pirellulales</taxon>
        <taxon>Pirellulaceae</taxon>
        <taxon>Blastopirellula</taxon>
    </lineage>
</organism>